<keyword evidence="3" id="KW-1185">Reference proteome</keyword>
<feature type="transmembrane region" description="Helical" evidence="1">
    <location>
        <begin position="38"/>
        <end position="60"/>
    </location>
</feature>
<gene>
    <name evidence="2" type="ORF">NMU03_04935</name>
</gene>
<evidence type="ECO:0000313" key="3">
    <source>
        <dbReference type="Proteomes" id="UP001060112"/>
    </source>
</evidence>
<accession>A0ABY5I5V4</accession>
<evidence type="ECO:0000256" key="1">
    <source>
        <dbReference type="SAM" id="Phobius"/>
    </source>
</evidence>
<dbReference type="Proteomes" id="UP001060112">
    <property type="component" value="Chromosome"/>
</dbReference>
<keyword evidence="1" id="KW-0472">Membrane</keyword>
<organism evidence="2 3">
    <name type="scientific">Allocoprobacillus halotolerans</name>
    <dbReference type="NCBI Taxonomy" id="2944914"/>
    <lineage>
        <taxon>Bacteria</taxon>
        <taxon>Bacillati</taxon>
        <taxon>Bacillota</taxon>
        <taxon>Erysipelotrichia</taxon>
        <taxon>Erysipelotrichales</taxon>
        <taxon>Erysipelotrichaceae</taxon>
        <taxon>Allocoprobacillus</taxon>
    </lineage>
</organism>
<sequence>MTRKMIQMRNLIMVVLIGECGLLFGLYLLLNIPVLLTFSAYALIKNSVIFLIIAYISYILENNHLSVEEALNKDAKNAFLFGGIALIQYDENRNIVWTSDLLKAMNINVVGVKLLEWQPHLASLFDDEDVKVIDIKGKNLRLIIVKKQS</sequence>
<protein>
    <submittedName>
        <fullName evidence="2">Uncharacterized protein</fullName>
    </submittedName>
</protein>
<dbReference type="EMBL" id="CP101620">
    <property type="protein sequence ID" value="UTY40147.1"/>
    <property type="molecule type" value="Genomic_DNA"/>
</dbReference>
<evidence type="ECO:0000313" key="2">
    <source>
        <dbReference type="EMBL" id="UTY40147.1"/>
    </source>
</evidence>
<dbReference type="RefSeq" id="WP_290141577.1">
    <property type="nucleotide sequence ID" value="NZ_CP101620.1"/>
</dbReference>
<reference evidence="2" key="1">
    <citation type="submission" date="2022-07" db="EMBL/GenBank/DDBJ databases">
        <title>Faecal culturing of patients with breast cancer.</title>
        <authorList>
            <person name="Teng N.M.Y."/>
            <person name="Kiu R."/>
            <person name="Evans R."/>
            <person name="Baker D.J."/>
            <person name="Zenner C."/>
            <person name="Robinson S.D."/>
            <person name="Hall L.J."/>
        </authorList>
    </citation>
    <scope>NUCLEOTIDE SEQUENCE</scope>
    <source>
        <strain evidence="2">LH1062</strain>
    </source>
</reference>
<feature type="transmembrane region" description="Helical" evidence="1">
    <location>
        <begin position="12"/>
        <end position="32"/>
    </location>
</feature>
<keyword evidence="1" id="KW-1133">Transmembrane helix</keyword>
<keyword evidence="1" id="KW-0812">Transmembrane</keyword>
<name>A0ABY5I5V4_9FIRM</name>
<proteinExistence type="predicted"/>